<dbReference type="EMBL" id="MGAI01000059">
    <property type="protein sequence ID" value="OGK43097.1"/>
    <property type="molecule type" value="Genomic_DNA"/>
</dbReference>
<dbReference type="AlphaFoldDB" id="A0A1F7IIA9"/>
<sequence length="316" mass="33742">MRKKYNGRSSNSDFVRFLVLGFAVIFTGTLTVILGFSLATLTKAQSDWYLPSQKQGTFDFTNITPTPTSPVAPVQNAPPPVYTPPPTQDAPPPVSKQYCVDEEPGTVTVESCDDATRCDIAHGAGGPSGTCGTVIGWEHTIIELLLGSTGKYNNKLSDNLSSAIQSSCYNAGPHTPYISTFNVIDSYNLAGFHEFNRGTHADAVALKTAWIQTAGYTTSTTANGLTPGDAVLFSNPPHVGIVNTVEIDTRGNGDVWFLHTGAAYYLGKLMTANWQVVASSTGDNNVTFGSQQSKGSDATTGETVCYCGSVCYRWTF</sequence>
<dbReference type="Proteomes" id="UP000178040">
    <property type="component" value="Unassembled WGS sequence"/>
</dbReference>
<evidence type="ECO:0000313" key="2">
    <source>
        <dbReference type="Proteomes" id="UP000178040"/>
    </source>
</evidence>
<protein>
    <submittedName>
        <fullName evidence="1">Uncharacterized protein</fullName>
    </submittedName>
</protein>
<reference evidence="1 2" key="1">
    <citation type="journal article" date="2016" name="Nat. Commun.">
        <title>Thousands of microbial genomes shed light on interconnected biogeochemical processes in an aquifer system.</title>
        <authorList>
            <person name="Anantharaman K."/>
            <person name="Brown C.T."/>
            <person name="Hug L.A."/>
            <person name="Sharon I."/>
            <person name="Castelle C.J."/>
            <person name="Probst A.J."/>
            <person name="Thomas B.C."/>
            <person name="Singh A."/>
            <person name="Wilkins M.J."/>
            <person name="Karaoz U."/>
            <person name="Brodie E.L."/>
            <person name="Williams K.H."/>
            <person name="Hubbard S.S."/>
            <person name="Banfield J.F."/>
        </authorList>
    </citation>
    <scope>NUCLEOTIDE SEQUENCE [LARGE SCALE GENOMIC DNA]</scope>
</reference>
<gene>
    <name evidence="1" type="ORF">A3B40_02450</name>
</gene>
<comment type="caution">
    <text evidence="1">The sequence shown here is derived from an EMBL/GenBank/DDBJ whole genome shotgun (WGS) entry which is preliminary data.</text>
</comment>
<evidence type="ECO:0000313" key="1">
    <source>
        <dbReference type="EMBL" id="OGK43097.1"/>
    </source>
</evidence>
<proteinExistence type="predicted"/>
<accession>A0A1F7IIA9</accession>
<organism evidence="1 2">
    <name type="scientific">Candidatus Roizmanbacteria bacterium RIFCSPLOWO2_01_FULL_37_16</name>
    <dbReference type="NCBI Taxonomy" id="1802058"/>
    <lineage>
        <taxon>Bacteria</taxon>
        <taxon>Candidatus Roizmaniibacteriota</taxon>
    </lineage>
</organism>
<name>A0A1F7IIA9_9BACT</name>